<comment type="caution">
    <text evidence="3">The sequence shown here is derived from an EMBL/GenBank/DDBJ whole genome shotgun (WGS) entry which is preliminary data.</text>
</comment>
<dbReference type="PROSITE" id="PS51257">
    <property type="entry name" value="PROKAR_LIPOPROTEIN"/>
    <property type="match status" value="1"/>
</dbReference>
<accession>A0A5C5RWE4</accession>
<dbReference type="OrthoDB" id="4473371at2"/>
<reference evidence="3 4" key="1">
    <citation type="submission" date="2019-06" db="EMBL/GenBank/DDBJ databases">
        <title>Tsukamurella conjunctivitidis sp. nov., Tsukamurella assacharolytica sp. nov. and Tsukamurella sputae sp. nov. isolated from patients with conjunctivitis, bacteraemia (lymphoma) and respiratory infection (sputum) in Hong Kong.</title>
        <authorList>
            <person name="Teng J.L.L."/>
            <person name="Lee H.H."/>
            <person name="Fong J.Y.H."/>
            <person name="Fok K.M.N."/>
            <person name="Lau S.K.P."/>
            <person name="Woo P.C.Y."/>
        </authorList>
    </citation>
    <scope>NUCLEOTIDE SEQUENCE [LARGE SCALE GENOMIC DNA]</scope>
    <source>
        <strain evidence="3 4">HKU72</strain>
    </source>
</reference>
<evidence type="ECO:0000256" key="2">
    <source>
        <dbReference type="SAM" id="SignalP"/>
    </source>
</evidence>
<proteinExistence type="predicted"/>
<organism evidence="3 4">
    <name type="scientific">Tsukamurella conjunctivitidis</name>
    <dbReference type="NCBI Taxonomy" id="2592068"/>
    <lineage>
        <taxon>Bacteria</taxon>
        <taxon>Bacillati</taxon>
        <taxon>Actinomycetota</taxon>
        <taxon>Actinomycetes</taxon>
        <taxon>Mycobacteriales</taxon>
        <taxon>Tsukamurellaceae</taxon>
        <taxon>Tsukamurella</taxon>
    </lineage>
</organism>
<dbReference type="Pfam" id="PF12079">
    <property type="entry name" value="DUF3558"/>
    <property type="match status" value="1"/>
</dbReference>
<dbReference type="Proteomes" id="UP000319375">
    <property type="component" value="Unassembled WGS sequence"/>
</dbReference>
<sequence>MGVARELRLVLMALLLSGCAVAVEGEAVVEESVVKRSVLAPAQPLPFTPQHAGRTNERNDGTSFEPCTAYTDEEMRNLGAEPRTLKDAAISVSPNYRGCHWQSGDGIASFSQTLGNEKSLDAYKAKQSYRPWQPDRVINGRRVIVTTEDRDGCFASFMSEKAIVHSAYSVAVFGTPSPGLVSECNKAIEWATLAISKAP</sequence>
<evidence type="ECO:0000313" key="4">
    <source>
        <dbReference type="Proteomes" id="UP000319375"/>
    </source>
</evidence>
<keyword evidence="2" id="KW-0732">Signal</keyword>
<gene>
    <name evidence="3" type="ORF">FK530_22170</name>
</gene>
<feature type="region of interest" description="Disordered" evidence="1">
    <location>
        <begin position="44"/>
        <end position="66"/>
    </location>
</feature>
<feature type="signal peptide" evidence="2">
    <location>
        <begin position="1"/>
        <end position="22"/>
    </location>
</feature>
<dbReference type="AlphaFoldDB" id="A0A5C5RWE4"/>
<feature type="chain" id="PRO_5023030552" evidence="2">
    <location>
        <begin position="23"/>
        <end position="199"/>
    </location>
</feature>
<keyword evidence="4" id="KW-1185">Reference proteome</keyword>
<name>A0A5C5RWE4_9ACTN</name>
<dbReference type="EMBL" id="VIGX01000023">
    <property type="protein sequence ID" value="TWS26760.1"/>
    <property type="molecule type" value="Genomic_DNA"/>
</dbReference>
<dbReference type="InterPro" id="IPR024520">
    <property type="entry name" value="DUF3558"/>
</dbReference>
<evidence type="ECO:0000313" key="3">
    <source>
        <dbReference type="EMBL" id="TWS26760.1"/>
    </source>
</evidence>
<protein>
    <submittedName>
        <fullName evidence="3">DUF3558 domain-containing protein</fullName>
    </submittedName>
</protein>
<evidence type="ECO:0000256" key="1">
    <source>
        <dbReference type="SAM" id="MobiDB-lite"/>
    </source>
</evidence>